<protein>
    <submittedName>
        <fullName evidence="3">Uncharacterized protein</fullName>
    </submittedName>
</protein>
<name>A0A6G1HMB5_9PEZI</name>
<feature type="transmembrane region" description="Helical" evidence="2">
    <location>
        <begin position="12"/>
        <end position="34"/>
    </location>
</feature>
<evidence type="ECO:0000313" key="3">
    <source>
        <dbReference type="EMBL" id="KAF2396977.1"/>
    </source>
</evidence>
<dbReference type="AlphaFoldDB" id="A0A6G1HMB5"/>
<organism evidence="3 4">
    <name type="scientific">Trichodelitschia bisporula</name>
    <dbReference type="NCBI Taxonomy" id="703511"/>
    <lineage>
        <taxon>Eukaryota</taxon>
        <taxon>Fungi</taxon>
        <taxon>Dikarya</taxon>
        <taxon>Ascomycota</taxon>
        <taxon>Pezizomycotina</taxon>
        <taxon>Dothideomycetes</taxon>
        <taxon>Dothideomycetes incertae sedis</taxon>
        <taxon>Phaeotrichales</taxon>
        <taxon>Phaeotrichaceae</taxon>
        <taxon>Trichodelitschia</taxon>
    </lineage>
</organism>
<keyword evidence="2" id="KW-0472">Membrane</keyword>
<feature type="compositionally biased region" description="Basic and acidic residues" evidence="1">
    <location>
        <begin position="92"/>
        <end position="104"/>
    </location>
</feature>
<keyword evidence="4" id="KW-1185">Reference proteome</keyword>
<evidence type="ECO:0000256" key="2">
    <source>
        <dbReference type="SAM" id="Phobius"/>
    </source>
</evidence>
<accession>A0A6G1HMB5</accession>
<keyword evidence="2" id="KW-0812">Transmembrane</keyword>
<evidence type="ECO:0000256" key="1">
    <source>
        <dbReference type="SAM" id="MobiDB-lite"/>
    </source>
</evidence>
<dbReference type="EMBL" id="ML996705">
    <property type="protein sequence ID" value="KAF2396977.1"/>
    <property type="molecule type" value="Genomic_DNA"/>
</dbReference>
<reference evidence="3" key="1">
    <citation type="journal article" date="2020" name="Stud. Mycol.">
        <title>101 Dothideomycetes genomes: a test case for predicting lifestyles and emergence of pathogens.</title>
        <authorList>
            <person name="Haridas S."/>
            <person name="Albert R."/>
            <person name="Binder M."/>
            <person name="Bloem J."/>
            <person name="Labutti K."/>
            <person name="Salamov A."/>
            <person name="Andreopoulos B."/>
            <person name="Baker S."/>
            <person name="Barry K."/>
            <person name="Bills G."/>
            <person name="Bluhm B."/>
            <person name="Cannon C."/>
            <person name="Castanera R."/>
            <person name="Culley D."/>
            <person name="Daum C."/>
            <person name="Ezra D."/>
            <person name="Gonzalez J."/>
            <person name="Henrissat B."/>
            <person name="Kuo A."/>
            <person name="Liang C."/>
            <person name="Lipzen A."/>
            <person name="Lutzoni F."/>
            <person name="Magnuson J."/>
            <person name="Mondo S."/>
            <person name="Nolan M."/>
            <person name="Ohm R."/>
            <person name="Pangilinan J."/>
            <person name="Park H.-J."/>
            <person name="Ramirez L."/>
            <person name="Alfaro M."/>
            <person name="Sun H."/>
            <person name="Tritt A."/>
            <person name="Yoshinaga Y."/>
            <person name="Zwiers L.-H."/>
            <person name="Turgeon B."/>
            <person name="Goodwin S."/>
            <person name="Spatafora J."/>
            <person name="Crous P."/>
            <person name="Grigoriev I."/>
        </authorList>
    </citation>
    <scope>NUCLEOTIDE SEQUENCE</scope>
    <source>
        <strain evidence="3">CBS 262.69</strain>
    </source>
</reference>
<keyword evidence="2" id="KW-1133">Transmembrane helix</keyword>
<sequence length="196" mass="20461">MSPPQIPLQTFLLALAATTIISSLLTLLAVTLFLRHTRHRTYNFPPSTPGPKTTLLPPPSPPNSTYNKRILPAPGRRTPLREMEGSTTWSKDSSRPASYRDKPHPPTPGPVRGGTAGPAAGGVQRGGEEATARVSAPVPRTPGSDSSRSRASGPLGLSGSPRAPYPDSPPAADRGSYYPPVPPTPTLGSASPYMGG</sequence>
<evidence type="ECO:0000313" key="4">
    <source>
        <dbReference type="Proteomes" id="UP000799640"/>
    </source>
</evidence>
<proteinExistence type="predicted"/>
<gene>
    <name evidence="3" type="ORF">EJ06DRAFT_567761</name>
</gene>
<feature type="compositionally biased region" description="Gly residues" evidence="1">
    <location>
        <begin position="111"/>
        <end position="125"/>
    </location>
</feature>
<dbReference type="Proteomes" id="UP000799640">
    <property type="component" value="Unassembled WGS sequence"/>
</dbReference>
<feature type="region of interest" description="Disordered" evidence="1">
    <location>
        <begin position="40"/>
        <end position="196"/>
    </location>
</feature>